<gene>
    <name evidence="1" type="ORF">SAMN03080617_01323</name>
</gene>
<keyword evidence="2" id="KW-1185">Reference proteome</keyword>
<protein>
    <submittedName>
        <fullName evidence="1">Uncharacterized protein</fullName>
    </submittedName>
</protein>
<reference evidence="2" key="1">
    <citation type="submission" date="2016-10" db="EMBL/GenBank/DDBJ databases">
        <authorList>
            <person name="Varghese N."/>
            <person name="Submissions S."/>
        </authorList>
    </citation>
    <scope>NUCLEOTIDE SEQUENCE [LARGE SCALE GENOMIC DNA]</scope>
    <source>
        <strain evidence="2">DSM 22703</strain>
    </source>
</reference>
<organism evidence="1 2">
    <name type="scientific">Algoriphagus alkaliphilus</name>
    <dbReference type="NCBI Taxonomy" id="279824"/>
    <lineage>
        <taxon>Bacteria</taxon>
        <taxon>Pseudomonadati</taxon>
        <taxon>Bacteroidota</taxon>
        <taxon>Cytophagia</taxon>
        <taxon>Cytophagales</taxon>
        <taxon>Cyclobacteriaceae</taxon>
        <taxon>Algoriphagus</taxon>
    </lineage>
</organism>
<proteinExistence type="predicted"/>
<dbReference type="STRING" id="279824.SAMN03080617_01323"/>
<dbReference type="OrthoDB" id="1121706at2"/>
<dbReference type="EMBL" id="FMXE01000007">
    <property type="protein sequence ID" value="SDA61256.1"/>
    <property type="molecule type" value="Genomic_DNA"/>
</dbReference>
<dbReference type="Proteomes" id="UP000198756">
    <property type="component" value="Unassembled WGS sequence"/>
</dbReference>
<accession>A0A1G5WUC3</accession>
<sequence length="92" mass="10563">MELSLKEVFEASKSVLSEIVSLPDPDFRLEQVEFKKDQKIWEVVVSFLVANKNRPVGITPITFSSPVERVYKRLKIDENKEVLGIYMFSEAG</sequence>
<dbReference type="AlphaFoldDB" id="A0A1G5WUC3"/>
<evidence type="ECO:0000313" key="2">
    <source>
        <dbReference type="Proteomes" id="UP000198756"/>
    </source>
</evidence>
<name>A0A1G5WUC3_9BACT</name>
<evidence type="ECO:0000313" key="1">
    <source>
        <dbReference type="EMBL" id="SDA61256.1"/>
    </source>
</evidence>
<dbReference type="RefSeq" id="WP_092729152.1">
    <property type="nucleotide sequence ID" value="NZ_FMXE01000007.1"/>
</dbReference>